<feature type="region of interest" description="Disordered" evidence="2">
    <location>
        <begin position="1"/>
        <end position="22"/>
    </location>
</feature>
<dbReference type="InterPro" id="IPR036890">
    <property type="entry name" value="HATPase_C_sf"/>
</dbReference>
<protein>
    <submittedName>
        <fullName evidence="4">ATP-binding protein</fullName>
    </submittedName>
</protein>
<keyword evidence="1" id="KW-0723">Serine/threonine-protein kinase</keyword>
<dbReference type="RefSeq" id="WP_262844516.1">
    <property type="nucleotide sequence ID" value="NZ_JANZYP010000029.1"/>
</dbReference>
<dbReference type="InterPro" id="IPR050267">
    <property type="entry name" value="Anti-sigma-factor_SerPK"/>
</dbReference>
<keyword evidence="4" id="KW-0067">ATP-binding</keyword>
<evidence type="ECO:0000256" key="1">
    <source>
        <dbReference type="ARBA" id="ARBA00022527"/>
    </source>
</evidence>
<evidence type="ECO:0000313" key="4">
    <source>
        <dbReference type="EMBL" id="MFC4588261.1"/>
    </source>
</evidence>
<keyword evidence="5" id="KW-1185">Reference proteome</keyword>
<comment type="caution">
    <text evidence="4">The sequence shown here is derived from an EMBL/GenBank/DDBJ whole genome shotgun (WGS) entry which is preliminary data.</text>
</comment>
<dbReference type="CDD" id="cd16936">
    <property type="entry name" value="HATPase_RsbW-like"/>
    <property type="match status" value="1"/>
</dbReference>
<dbReference type="EMBL" id="JBHSFN010000011">
    <property type="protein sequence ID" value="MFC4588261.1"/>
    <property type="molecule type" value="Genomic_DNA"/>
</dbReference>
<dbReference type="GO" id="GO:0005524">
    <property type="term" value="F:ATP binding"/>
    <property type="evidence" value="ECO:0007669"/>
    <property type="project" value="UniProtKB-KW"/>
</dbReference>
<accession>A0ABV9EFD1</accession>
<sequence>MEGTTSRQGTDASPDPTAHAKTDADLQAPEVFAVQPGQATAVQVFAGLAGQVVAVRAFVRKTLADPHFKAAVEDVELLATELVTNSIRYSRSRDTGTVRVMIVTGETVRVEVQDDGSDTSVPTAGTAGPMDVTGRGLMLVEALSTSFGVRVEEHSTTTWFESTP</sequence>
<dbReference type="PANTHER" id="PTHR35526">
    <property type="entry name" value="ANTI-SIGMA-F FACTOR RSBW-RELATED"/>
    <property type="match status" value="1"/>
</dbReference>
<dbReference type="Gene3D" id="3.30.565.10">
    <property type="entry name" value="Histidine kinase-like ATPase, C-terminal domain"/>
    <property type="match status" value="1"/>
</dbReference>
<evidence type="ECO:0000259" key="3">
    <source>
        <dbReference type="Pfam" id="PF13581"/>
    </source>
</evidence>
<feature type="compositionally biased region" description="Polar residues" evidence="2">
    <location>
        <begin position="1"/>
        <end position="11"/>
    </location>
</feature>
<dbReference type="SUPFAM" id="SSF55874">
    <property type="entry name" value="ATPase domain of HSP90 chaperone/DNA topoisomerase II/histidine kinase"/>
    <property type="match status" value="1"/>
</dbReference>
<reference evidence="5" key="1">
    <citation type="journal article" date="2019" name="Int. J. Syst. Evol. Microbiol.">
        <title>The Global Catalogue of Microorganisms (GCM) 10K type strain sequencing project: providing services to taxonomists for standard genome sequencing and annotation.</title>
        <authorList>
            <consortium name="The Broad Institute Genomics Platform"/>
            <consortium name="The Broad Institute Genome Sequencing Center for Infectious Disease"/>
            <person name="Wu L."/>
            <person name="Ma J."/>
        </authorList>
    </citation>
    <scope>NUCLEOTIDE SEQUENCE [LARGE SCALE GENOMIC DNA]</scope>
    <source>
        <strain evidence="5">CCUG 49560</strain>
    </source>
</reference>
<evidence type="ECO:0000256" key="2">
    <source>
        <dbReference type="SAM" id="MobiDB-lite"/>
    </source>
</evidence>
<gene>
    <name evidence="4" type="ORF">ACFO8L_19385</name>
</gene>
<dbReference type="PANTHER" id="PTHR35526:SF3">
    <property type="entry name" value="ANTI-SIGMA-F FACTOR RSBW"/>
    <property type="match status" value="1"/>
</dbReference>
<proteinExistence type="predicted"/>
<keyword evidence="1" id="KW-0418">Kinase</keyword>
<dbReference type="Proteomes" id="UP001595891">
    <property type="component" value="Unassembled WGS sequence"/>
</dbReference>
<dbReference type="Pfam" id="PF13581">
    <property type="entry name" value="HATPase_c_2"/>
    <property type="match status" value="1"/>
</dbReference>
<evidence type="ECO:0000313" key="5">
    <source>
        <dbReference type="Proteomes" id="UP001595891"/>
    </source>
</evidence>
<organism evidence="4 5">
    <name type="scientific">Sphaerisporangium corydalis</name>
    <dbReference type="NCBI Taxonomy" id="1441875"/>
    <lineage>
        <taxon>Bacteria</taxon>
        <taxon>Bacillati</taxon>
        <taxon>Actinomycetota</taxon>
        <taxon>Actinomycetes</taxon>
        <taxon>Streptosporangiales</taxon>
        <taxon>Streptosporangiaceae</taxon>
        <taxon>Sphaerisporangium</taxon>
    </lineage>
</organism>
<name>A0ABV9EFD1_9ACTN</name>
<feature type="domain" description="Histidine kinase/HSP90-like ATPase" evidence="3">
    <location>
        <begin position="49"/>
        <end position="159"/>
    </location>
</feature>
<keyword evidence="1" id="KW-0808">Transferase</keyword>
<keyword evidence="4" id="KW-0547">Nucleotide-binding</keyword>
<dbReference type="InterPro" id="IPR003594">
    <property type="entry name" value="HATPase_dom"/>
</dbReference>